<dbReference type="EMBL" id="JAERQG010000002">
    <property type="protein sequence ID" value="MBL0765915.1"/>
    <property type="molecule type" value="Genomic_DNA"/>
</dbReference>
<dbReference type="PANTHER" id="PTHR48081:SF33">
    <property type="entry name" value="KYNURENINE FORMAMIDASE"/>
    <property type="match status" value="1"/>
</dbReference>
<dbReference type="InterPro" id="IPR049492">
    <property type="entry name" value="BD-FAE-like_dom"/>
</dbReference>
<dbReference type="Proteomes" id="UP000642920">
    <property type="component" value="Unassembled WGS sequence"/>
</dbReference>
<organism evidence="3 4">
    <name type="scientific">Marivirga atlantica</name>
    <dbReference type="NCBI Taxonomy" id="1548457"/>
    <lineage>
        <taxon>Bacteria</taxon>
        <taxon>Pseudomonadati</taxon>
        <taxon>Bacteroidota</taxon>
        <taxon>Cytophagia</taxon>
        <taxon>Cytophagales</taxon>
        <taxon>Marivirgaceae</taxon>
        <taxon>Marivirga</taxon>
    </lineage>
</organism>
<evidence type="ECO:0000256" key="1">
    <source>
        <dbReference type="ARBA" id="ARBA00022801"/>
    </source>
</evidence>
<dbReference type="InterPro" id="IPR050300">
    <property type="entry name" value="GDXG_lipolytic_enzyme"/>
</dbReference>
<dbReference type="GO" id="GO:0004061">
    <property type="term" value="F:arylformamidase activity"/>
    <property type="evidence" value="ECO:0007669"/>
    <property type="project" value="TreeGrafter"/>
</dbReference>
<reference evidence="3" key="1">
    <citation type="submission" date="2021-01" db="EMBL/GenBank/DDBJ databases">
        <title>Marivirga sp. nov., isolated from intertidal surface sediments.</title>
        <authorList>
            <person name="Zhang M."/>
        </authorList>
    </citation>
    <scope>NUCLEOTIDE SEQUENCE</scope>
    <source>
        <strain evidence="3">SM1354</strain>
    </source>
</reference>
<dbReference type="AlphaFoldDB" id="A0A937ABR1"/>
<dbReference type="SUPFAM" id="SSF53474">
    <property type="entry name" value="alpha/beta-Hydrolases"/>
    <property type="match status" value="1"/>
</dbReference>
<dbReference type="Pfam" id="PF20434">
    <property type="entry name" value="BD-FAE"/>
    <property type="match status" value="1"/>
</dbReference>
<protein>
    <submittedName>
        <fullName evidence="3">Alpha/beta hydrolase</fullName>
    </submittedName>
</protein>
<keyword evidence="1 3" id="KW-0378">Hydrolase</keyword>
<proteinExistence type="predicted"/>
<dbReference type="RefSeq" id="WP_201921420.1">
    <property type="nucleotide sequence ID" value="NZ_JAERQG010000002.1"/>
</dbReference>
<gene>
    <name evidence="3" type="ORF">JKP34_11675</name>
</gene>
<accession>A0A937ABR1</accession>
<comment type="caution">
    <text evidence="3">The sequence shown here is derived from an EMBL/GenBank/DDBJ whole genome shotgun (WGS) entry which is preliminary data.</text>
</comment>
<dbReference type="PANTHER" id="PTHR48081">
    <property type="entry name" value="AB HYDROLASE SUPERFAMILY PROTEIN C4A8.06C"/>
    <property type="match status" value="1"/>
</dbReference>
<feature type="domain" description="BD-FAE-like" evidence="2">
    <location>
        <begin position="46"/>
        <end position="223"/>
    </location>
</feature>
<dbReference type="Gene3D" id="3.40.50.1820">
    <property type="entry name" value="alpha/beta hydrolase"/>
    <property type="match status" value="1"/>
</dbReference>
<evidence type="ECO:0000259" key="2">
    <source>
        <dbReference type="Pfam" id="PF20434"/>
    </source>
</evidence>
<sequence>MNKAYIFLFAISIFLLPSCGVFTVNKSKDIPYMAQGQLDNLPEKSLNIFFPKNKKECPVVVFAYGGSWESGKKELYSFLGKRLAKKGIVAVIIDYPLSPAYKVPDMALSVAQSVKWTVNNIANYHGNPDRIFVSGHSAGGHLTALNTLKDDYFDQLCVENPIKGAILIDAAGIDMYTYLKEKKLASGESYLKAFTNDPAVWKDTSPIYYLDNQDPQCLIMMGGKTYPGIKSSTERFLDKSEEIGYEPIYHLQPSKKHVPMITQFIWSGNKTYDWIEEFVKAK</sequence>
<evidence type="ECO:0000313" key="3">
    <source>
        <dbReference type="EMBL" id="MBL0765915.1"/>
    </source>
</evidence>
<keyword evidence="4" id="KW-1185">Reference proteome</keyword>
<dbReference type="InterPro" id="IPR029058">
    <property type="entry name" value="AB_hydrolase_fold"/>
</dbReference>
<name>A0A937ABR1_9BACT</name>
<evidence type="ECO:0000313" key="4">
    <source>
        <dbReference type="Proteomes" id="UP000642920"/>
    </source>
</evidence>